<reference evidence="1" key="1">
    <citation type="journal article" date="2015" name="Nature">
        <title>Complex archaea that bridge the gap between prokaryotes and eukaryotes.</title>
        <authorList>
            <person name="Spang A."/>
            <person name="Saw J.H."/>
            <person name="Jorgensen S.L."/>
            <person name="Zaremba-Niedzwiedzka K."/>
            <person name="Martijn J."/>
            <person name="Lind A.E."/>
            <person name="van Eijk R."/>
            <person name="Schleper C."/>
            <person name="Guy L."/>
            <person name="Ettema T.J."/>
        </authorList>
    </citation>
    <scope>NUCLEOTIDE SEQUENCE</scope>
</reference>
<proteinExistence type="predicted"/>
<gene>
    <name evidence="1" type="ORF">LCGC14_2386480</name>
</gene>
<sequence>MSSVLSWVHLTELRSFVDFSDVDDPPSNSSFSNFVDYLVSSGFVESRSFRGKTYKVVKKHKGEVFVDSKTGKVWKGDKKYCRHKLWNHSGQFTAIDINSVLSGLFYCTGCNRAETKPLDVVKLEGDDL</sequence>
<dbReference type="EMBL" id="LAZR01035512">
    <property type="protein sequence ID" value="KKL27306.1"/>
    <property type="molecule type" value="Genomic_DNA"/>
</dbReference>
<name>A0A0F9EBU0_9ZZZZ</name>
<dbReference type="AlphaFoldDB" id="A0A0F9EBU0"/>
<evidence type="ECO:0000313" key="1">
    <source>
        <dbReference type="EMBL" id="KKL27306.1"/>
    </source>
</evidence>
<organism evidence="1">
    <name type="scientific">marine sediment metagenome</name>
    <dbReference type="NCBI Taxonomy" id="412755"/>
    <lineage>
        <taxon>unclassified sequences</taxon>
        <taxon>metagenomes</taxon>
        <taxon>ecological metagenomes</taxon>
    </lineage>
</organism>
<comment type="caution">
    <text evidence="1">The sequence shown here is derived from an EMBL/GenBank/DDBJ whole genome shotgun (WGS) entry which is preliminary data.</text>
</comment>
<accession>A0A0F9EBU0</accession>
<protein>
    <submittedName>
        <fullName evidence="1">Uncharacterized protein</fullName>
    </submittedName>
</protein>